<evidence type="ECO:0000256" key="4">
    <source>
        <dbReference type="ARBA" id="ARBA00022741"/>
    </source>
</evidence>
<dbReference type="PANTHER" id="PTHR30195:SF15">
    <property type="entry name" value="TYPE I RESTRICTION ENZYME HINDI ENDONUCLEASE SUBUNIT"/>
    <property type="match status" value="1"/>
</dbReference>
<dbReference type="InterPro" id="IPR040980">
    <property type="entry name" value="SWI2_SNF2"/>
</dbReference>
<dbReference type="NCBIfam" id="TIGR00348">
    <property type="entry name" value="hsdR"/>
    <property type="match status" value="1"/>
</dbReference>
<keyword evidence="4 10" id="KW-0547">Nucleotide-binding</keyword>
<comment type="similarity">
    <text evidence="2 10">Belongs to the HsdR family.</text>
</comment>
<evidence type="ECO:0000259" key="12">
    <source>
        <dbReference type="PROSITE" id="PS51192"/>
    </source>
</evidence>
<gene>
    <name evidence="13" type="ORF">LMG9964_02380</name>
</gene>
<feature type="coiled-coil region" evidence="11">
    <location>
        <begin position="915"/>
        <end position="949"/>
    </location>
</feature>
<dbReference type="Pfam" id="PF18766">
    <property type="entry name" value="SWI2_SNF2"/>
    <property type="match status" value="1"/>
</dbReference>
<keyword evidence="5 10" id="KW-0680">Restriction system</keyword>
<dbReference type="GO" id="GO:0003677">
    <property type="term" value="F:DNA binding"/>
    <property type="evidence" value="ECO:0007669"/>
    <property type="project" value="UniProtKB-KW"/>
</dbReference>
<dbReference type="GeneID" id="27797372"/>
<dbReference type="InterPro" id="IPR051268">
    <property type="entry name" value="Type-I_R_enzyme_R_subunit"/>
</dbReference>
<dbReference type="CDD" id="cd18800">
    <property type="entry name" value="SF2_C_EcoR124I-like"/>
    <property type="match status" value="1"/>
</dbReference>
<sequence length="1050" mass="118447">MTLLGQAERATQNRVVAVFRDELGWRYLGDWSDRDGNTNIEESLLSPWLQRRGATPAQVSAALLRLRAEADNHHRTLYANNQAVYGLLRYGVPVKTAAGTPTETVRLVDWQHPEANDFAVAEEVTLKGDRMRRPDLVLYVNGIAIGVIELKNSRVSVGDGIRQCLSNQQPMFHEAFFSTVQFVFAGNDSEGLRYGTVGTPEKMFLRWKEDEADDSRFKLDKYLLKMCDKARLIELMHDFVLFDGGVKKLPRVHQYFGIKAAQAHVRECKGGILWHTQGSGKSIVMVLLARWILEHRPQARVVIVTDRDELDKQIQRVFTDAGEKLHRSRSGRDLMTQLAQPTPRLLCSLVHKFGVEARGRDKREFEAFIQELETQPVTAAGELFVFVDECHRTQSGRLHRVMKALMPEAVFIGFTGTPLLKADKQSSLEVFGGYIHTYKFSEAVEDEVVLDLVYEARDIDQRLGSPARIDAWFEAATEDLNPWQKNELKAKWGTMQQVLSSRSRMQRVVDDIKFDFSVTKFGKPRLSSGRGNAILVASSIYEACKYFALFNAAGTGFKGKCAVVTSYNPLAKDVTTEEVGANTESDKQFIFNTYAELLKDIEAKPGMSATETYEEWAKALFAKEPANMKLLVVVDKLLTGFDAPPCTYLYIDKSMQDHGLFQAICRTNRLDGEDKEFGYIVDYKDLFKKVEKAIAVYTSELDHSAGGADPEVMMKARLDTGRKRLDDAIEALALLCEPVEPPRGELEHIRYFCGNTEIAADLAAHEPQRVMLYKGVVALLRAWANLVDELGAAGYSEVDGERLRDLLDHYVKLREIVRKASGETLDLKPYEADMRHLIDTYIEADEPRQISPFEGIGLLDLIVKTGIADAIAAKLGELKNNRDAIAETIENNVRSKIVKEHLNDPAFYERMSALLDSIIKQRKEKAEEYEQYLQRIAQLVRQVEEGREEDAPIELTTPGRRALYNNLQPWLAAKPAHRVAEPTQPYGYDTSNPALALTLRADQTIKAVRPDGWRGNPAKENTIKAALFALLQDAEQVERIFLIVKAQAEY</sequence>
<keyword evidence="3" id="KW-0540">Nuclease</keyword>
<protein>
    <recommendedName>
        <fullName evidence="10">Type I restriction enzyme endonuclease subunit</fullName>
        <shortName evidence="10">R protein</shortName>
        <ecNumber evidence="10">3.1.21.3</ecNumber>
    </recommendedName>
</protein>
<evidence type="ECO:0000256" key="11">
    <source>
        <dbReference type="SAM" id="Coils"/>
    </source>
</evidence>
<name>A0A6J5K3N0_9BURK</name>
<evidence type="ECO:0000256" key="9">
    <source>
        <dbReference type="ARBA" id="ARBA00023125"/>
    </source>
</evidence>
<evidence type="ECO:0000256" key="1">
    <source>
        <dbReference type="ARBA" id="ARBA00000851"/>
    </source>
</evidence>
<evidence type="ECO:0000256" key="3">
    <source>
        <dbReference type="ARBA" id="ARBA00022722"/>
    </source>
</evidence>
<dbReference type="Pfam" id="PF22679">
    <property type="entry name" value="T1R_D3-like"/>
    <property type="match status" value="1"/>
</dbReference>
<evidence type="ECO:0000256" key="10">
    <source>
        <dbReference type="RuleBase" id="RU364115"/>
    </source>
</evidence>
<comment type="subunit">
    <text evidence="10">The type I restriction/modification system is composed of three polypeptides R, M and S.</text>
</comment>
<dbReference type="InterPro" id="IPR004473">
    <property type="entry name" value="Restrct_endonuc_typeI_HsdR"/>
</dbReference>
<dbReference type="PROSITE" id="PS51192">
    <property type="entry name" value="HELICASE_ATP_BIND_1"/>
    <property type="match status" value="1"/>
</dbReference>
<dbReference type="PANTHER" id="PTHR30195">
    <property type="entry name" value="TYPE I SITE-SPECIFIC DEOXYRIBONUCLEASE PROTEIN SUBUNIT M AND R"/>
    <property type="match status" value="1"/>
</dbReference>
<dbReference type="EC" id="3.1.21.3" evidence="10"/>
<dbReference type="CDD" id="cd18030">
    <property type="entry name" value="DEXHc_RE_I_HsdR"/>
    <property type="match status" value="1"/>
</dbReference>
<dbReference type="SMART" id="SM00487">
    <property type="entry name" value="DEXDc"/>
    <property type="match status" value="1"/>
</dbReference>
<dbReference type="EMBL" id="CADILN010000002">
    <property type="protein sequence ID" value="CAB4048739.1"/>
    <property type="molecule type" value="Genomic_DNA"/>
</dbReference>
<dbReference type="InterPro" id="IPR027417">
    <property type="entry name" value="P-loop_NTPase"/>
</dbReference>
<dbReference type="GO" id="GO:0005524">
    <property type="term" value="F:ATP binding"/>
    <property type="evidence" value="ECO:0007669"/>
    <property type="project" value="UniProtKB-KW"/>
</dbReference>
<dbReference type="CDD" id="cd22332">
    <property type="entry name" value="HsdR_N"/>
    <property type="match status" value="1"/>
</dbReference>
<dbReference type="Proteomes" id="UP000494102">
    <property type="component" value="Unassembled WGS sequence"/>
</dbReference>
<dbReference type="Gene3D" id="3.90.1570.50">
    <property type="match status" value="1"/>
</dbReference>
<keyword evidence="6" id="KW-0255">Endonuclease</keyword>
<dbReference type="Gene3D" id="3.40.50.300">
    <property type="entry name" value="P-loop containing nucleotide triphosphate hydrolases"/>
    <property type="match status" value="2"/>
</dbReference>
<dbReference type="GO" id="GO:0009307">
    <property type="term" value="P:DNA restriction-modification system"/>
    <property type="evidence" value="ECO:0007669"/>
    <property type="project" value="UniProtKB-KW"/>
</dbReference>
<accession>A0A6J5K3N0</accession>
<dbReference type="AlphaFoldDB" id="A0A6J5K3N0"/>
<dbReference type="InterPro" id="IPR007409">
    <property type="entry name" value="Restrct_endonuc_type1_HsdR_N"/>
</dbReference>
<keyword evidence="8 10" id="KW-0067">ATP-binding</keyword>
<comment type="function">
    <text evidence="10">Subunit R is required for both nuclease and ATPase activities, but not for modification.</text>
</comment>
<organism evidence="13 14">
    <name type="scientific">Paraburkholderia phenoliruptrix</name>
    <dbReference type="NCBI Taxonomy" id="252970"/>
    <lineage>
        <taxon>Bacteria</taxon>
        <taxon>Pseudomonadati</taxon>
        <taxon>Pseudomonadota</taxon>
        <taxon>Betaproteobacteria</taxon>
        <taxon>Burkholderiales</taxon>
        <taxon>Burkholderiaceae</taxon>
        <taxon>Paraburkholderia</taxon>
    </lineage>
</organism>
<keyword evidence="9 10" id="KW-0238">DNA-binding</keyword>
<keyword evidence="11" id="KW-0175">Coiled coil</keyword>
<evidence type="ECO:0000313" key="13">
    <source>
        <dbReference type="EMBL" id="CAB4048739.1"/>
    </source>
</evidence>
<dbReference type="SUPFAM" id="SSF52540">
    <property type="entry name" value="P-loop containing nucleoside triphosphate hydrolases"/>
    <property type="match status" value="2"/>
</dbReference>
<dbReference type="InterPro" id="IPR055180">
    <property type="entry name" value="HsdR_RecA-like_helicase_dom_2"/>
</dbReference>
<evidence type="ECO:0000256" key="5">
    <source>
        <dbReference type="ARBA" id="ARBA00022747"/>
    </source>
</evidence>
<reference evidence="13 14" key="1">
    <citation type="submission" date="2020-04" db="EMBL/GenBank/DDBJ databases">
        <authorList>
            <person name="De Canck E."/>
        </authorList>
    </citation>
    <scope>NUCLEOTIDE SEQUENCE [LARGE SCALE GENOMIC DNA]</scope>
    <source>
        <strain evidence="13 14">LMG 9964</strain>
    </source>
</reference>
<keyword evidence="7 10" id="KW-0378">Hydrolase</keyword>
<feature type="domain" description="Helicase ATP-binding" evidence="12">
    <location>
        <begin position="262"/>
        <end position="436"/>
    </location>
</feature>
<evidence type="ECO:0000256" key="8">
    <source>
        <dbReference type="ARBA" id="ARBA00022840"/>
    </source>
</evidence>
<evidence type="ECO:0000256" key="6">
    <source>
        <dbReference type="ARBA" id="ARBA00022759"/>
    </source>
</evidence>
<dbReference type="InterPro" id="IPR014001">
    <property type="entry name" value="Helicase_ATP-bd"/>
</dbReference>
<evidence type="ECO:0000256" key="7">
    <source>
        <dbReference type="ARBA" id="ARBA00022801"/>
    </source>
</evidence>
<dbReference type="Pfam" id="PF04313">
    <property type="entry name" value="HSDR_N"/>
    <property type="match status" value="1"/>
</dbReference>
<dbReference type="RefSeq" id="WP_041745441.1">
    <property type="nucleotide sequence ID" value="NZ_CADILN010000002.1"/>
</dbReference>
<comment type="catalytic activity">
    <reaction evidence="1 10">
        <text>Endonucleolytic cleavage of DNA to give random double-stranded fragments with terminal 5'-phosphates, ATP is simultaneously hydrolyzed.</text>
        <dbReference type="EC" id="3.1.21.3"/>
    </reaction>
</comment>
<evidence type="ECO:0000256" key="2">
    <source>
        <dbReference type="ARBA" id="ARBA00008598"/>
    </source>
</evidence>
<proteinExistence type="inferred from homology"/>
<dbReference type="GO" id="GO:0009035">
    <property type="term" value="F:type I site-specific deoxyribonuclease activity"/>
    <property type="evidence" value="ECO:0007669"/>
    <property type="project" value="UniProtKB-EC"/>
</dbReference>
<evidence type="ECO:0000313" key="14">
    <source>
        <dbReference type="Proteomes" id="UP000494102"/>
    </source>
</evidence>